<evidence type="ECO:0000256" key="3">
    <source>
        <dbReference type="ARBA" id="ARBA00022839"/>
    </source>
</evidence>
<feature type="active site" description="Proton acceptor" evidence="6">
    <location>
        <position position="381"/>
    </location>
</feature>
<gene>
    <name evidence="5" type="primary">rnj</name>
    <name evidence="10" type="ORF">A3E64_02165</name>
</gene>
<dbReference type="InterPro" id="IPR042173">
    <property type="entry name" value="RNase_J_2"/>
</dbReference>
<dbReference type="InterPro" id="IPR036866">
    <property type="entry name" value="RibonucZ/Hydroxyglut_hydro"/>
</dbReference>
<evidence type="ECO:0000256" key="5">
    <source>
        <dbReference type="HAMAP-Rule" id="MF_01491"/>
    </source>
</evidence>
<dbReference type="AlphaFoldDB" id="A0A1G1ZN06"/>
<dbReference type="GO" id="GO:0004534">
    <property type="term" value="F:5'-3' RNA exonuclease activity"/>
    <property type="evidence" value="ECO:0007669"/>
    <property type="project" value="UniProtKB-UniRule"/>
</dbReference>
<feature type="binding site" evidence="8">
    <location>
        <position position="457"/>
    </location>
    <ligand>
        <name>Ca(2+)</name>
        <dbReference type="ChEBI" id="CHEBI:29108"/>
    </ligand>
</feature>
<keyword evidence="5" id="KW-0378">Hydrolase</keyword>
<comment type="subcellular location">
    <subcellularLocation>
        <location evidence="5">Cytoplasm</location>
    </subcellularLocation>
</comment>
<comment type="function">
    <text evidence="5">An RNase that has 5'-3' exonuclease and possibly endonuclease activity. Involved in maturation of rRNA and in some organisms also mRNA maturation and/or decay.</text>
</comment>
<comment type="subunit">
    <text evidence="5">Homodimer, may be a subunit of the RNA degradosome.</text>
</comment>
<comment type="caution">
    <text evidence="10">The sequence shown here is derived from an EMBL/GenBank/DDBJ whole genome shotgun (WGS) entry which is preliminary data.</text>
</comment>
<evidence type="ECO:0000256" key="4">
    <source>
        <dbReference type="ARBA" id="ARBA00022884"/>
    </source>
</evidence>
<feature type="active site" description="Proton donor" evidence="6">
    <location>
        <position position="208"/>
    </location>
</feature>
<feature type="binding site" evidence="8">
    <location>
        <position position="403"/>
    </location>
    <ligand>
        <name>Zn(2+)</name>
        <dbReference type="ChEBI" id="CHEBI:29105"/>
        <label>1</label>
        <note>catalytic</note>
    </ligand>
</feature>
<evidence type="ECO:0000256" key="7">
    <source>
        <dbReference type="PIRSR" id="PIRSR004803-2"/>
    </source>
</evidence>
<keyword evidence="1 5" id="KW-0963">Cytoplasm</keyword>
<evidence type="ECO:0000256" key="8">
    <source>
        <dbReference type="PIRSR" id="PIRSR004803-3"/>
    </source>
</evidence>
<organism evidence="10 11">
    <name type="scientific">Candidatus Harrisonbacteria bacterium RIFCSPHIGHO2_12_FULL_48_16</name>
    <dbReference type="NCBI Taxonomy" id="1798405"/>
    <lineage>
        <taxon>Bacteria</taxon>
        <taxon>Candidatus Harrisoniibacteriota</taxon>
    </lineage>
</organism>
<keyword evidence="5" id="KW-0698">rRNA processing</keyword>
<protein>
    <recommendedName>
        <fullName evidence="5">Ribonuclease J</fullName>
        <shortName evidence="5">RNase J</shortName>
        <ecNumber evidence="5">3.1.-.-</ecNumber>
    </recommendedName>
</protein>
<dbReference type="SMART" id="SM00849">
    <property type="entry name" value="Lactamase_B"/>
    <property type="match status" value="1"/>
</dbReference>
<keyword evidence="5" id="KW-0255">Endonuclease</keyword>
<dbReference type="Proteomes" id="UP000177174">
    <property type="component" value="Unassembled WGS sequence"/>
</dbReference>
<dbReference type="GO" id="GO:0008270">
    <property type="term" value="F:zinc ion binding"/>
    <property type="evidence" value="ECO:0007669"/>
    <property type="project" value="InterPro"/>
</dbReference>
<dbReference type="InterPro" id="IPR004613">
    <property type="entry name" value="RNase_J"/>
</dbReference>
<proteinExistence type="inferred from homology"/>
<dbReference type="CDD" id="cd07714">
    <property type="entry name" value="RNaseJ_MBL-fold"/>
    <property type="match status" value="1"/>
</dbReference>
<dbReference type="InterPro" id="IPR030854">
    <property type="entry name" value="RNase_J_bac"/>
</dbReference>
<keyword evidence="8" id="KW-0862">Zinc</keyword>
<dbReference type="SUPFAM" id="SSF56281">
    <property type="entry name" value="Metallo-hydrolase/oxidoreductase"/>
    <property type="match status" value="1"/>
</dbReference>
<dbReference type="PIRSF" id="PIRSF004803">
    <property type="entry name" value="RnjA"/>
    <property type="match status" value="1"/>
</dbReference>
<feature type="binding site" evidence="8">
    <location>
        <position position="90"/>
    </location>
    <ligand>
        <name>Zn(2+)</name>
        <dbReference type="ChEBI" id="CHEBI:29105"/>
        <label>1</label>
        <note>catalytic</note>
    </ligand>
</feature>
<feature type="binding site" evidence="5 7">
    <location>
        <begin position="377"/>
        <end position="381"/>
    </location>
    <ligand>
        <name>substrate</name>
    </ligand>
</feature>
<accession>A0A1G1ZN06</accession>
<feature type="binding site" evidence="8">
    <location>
        <position position="62"/>
    </location>
    <ligand>
        <name>Ca(2+)</name>
        <dbReference type="ChEBI" id="CHEBI:29108"/>
    </ligand>
</feature>
<dbReference type="GO" id="GO:0006364">
    <property type="term" value="P:rRNA processing"/>
    <property type="evidence" value="ECO:0007669"/>
    <property type="project" value="UniProtKB-UniRule"/>
</dbReference>
<keyword evidence="3 5" id="KW-0269">Exonuclease</keyword>
<dbReference type="Gene3D" id="3.10.20.580">
    <property type="match status" value="1"/>
</dbReference>
<keyword evidence="4 5" id="KW-0694">RNA-binding</keyword>
<feature type="binding site" evidence="8">
    <location>
        <position position="155"/>
    </location>
    <ligand>
        <name>Zn(2+)</name>
        <dbReference type="ChEBI" id="CHEBI:29105"/>
        <label>1</label>
        <note>catalytic</note>
    </ligand>
</feature>
<feature type="binding site" evidence="8">
    <location>
        <position position="87"/>
    </location>
    <ligand>
        <name>Zn(2+)</name>
        <dbReference type="ChEBI" id="CHEBI:29105"/>
        <label>1</label>
        <note>catalytic</note>
    </ligand>
</feature>
<dbReference type="EC" id="3.1.-.-" evidence="5"/>
<dbReference type="GO" id="GO:0003723">
    <property type="term" value="F:RNA binding"/>
    <property type="evidence" value="ECO:0007669"/>
    <property type="project" value="UniProtKB-UniRule"/>
</dbReference>
<evidence type="ECO:0000313" key="11">
    <source>
        <dbReference type="Proteomes" id="UP000177174"/>
    </source>
</evidence>
<feature type="binding site" evidence="8">
    <location>
        <position position="85"/>
    </location>
    <ligand>
        <name>Zn(2+)</name>
        <dbReference type="ChEBI" id="CHEBI:29105"/>
        <label>1</label>
        <note>catalytic</note>
    </ligand>
</feature>
<dbReference type="NCBIfam" id="TIGR00649">
    <property type="entry name" value="MG423"/>
    <property type="match status" value="1"/>
</dbReference>
<feature type="binding site" evidence="8">
    <location>
        <position position="177"/>
    </location>
    <ligand>
        <name>Zn(2+)</name>
        <dbReference type="ChEBI" id="CHEBI:29105"/>
        <label>1</label>
        <note>catalytic</note>
    </ligand>
</feature>
<feature type="domain" description="Metallo-beta-lactamase" evidence="9">
    <location>
        <begin position="32"/>
        <end position="228"/>
    </location>
</feature>
<dbReference type="InterPro" id="IPR055132">
    <property type="entry name" value="RNase_J_b_CASP"/>
</dbReference>
<dbReference type="PANTHER" id="PTHR43694">
    <property type="entry name" value="RIBONUCLEASE J"/>
    <property type="match status" value="1"/>
</dbReference>
<dbReference type="EMBL" id="MHJH01000002">
    <property type="protein sequence ID" value="OGY65140.1"/>
    <property type="molecule type" value="Genomic_DNA"/>
</dbReference>
<dbReference type="Pfam" id="PF12706">
    <property type="entry name" value="Lactamase_B_2"/>
    <property type="match status" value="1"/>
</dbReference>
<name>A0A1G1ZN06_9BACT</name>
<evidence type="ECO:0000256" key="1">
    <source>
        <dbReference type="ARBA" id="ARBA00022490"/>
    </source>
</evidence>
<evidence type="ECO:0000313" key="10">
    <source>
        <dbReference type="EMBL" id="OGY65140.1"/>
    </source>
</evidence>
<comment type="cofactor">
    <cofactor evidence="8">
        <name>Ca(2+)</name>
        <dbReference type="ChEBI" id="CHEBI:29108"/>
    </cofactor>
    <text evidence="8">Binds 1 Ca(2+) cation per subunit. Seen in 1 crystal structure, it is not clear if it is physiologically important.</text>
</comment>
<comment type="similarity">
    <text evidence="5">Belongs to the metallo-beta-lactamase superfamily. RNA-metabolizing metallo-beta-lactamase-like family. Bacterial RNase J subfamily.</text>
</comment>
<dbReference type="Pfam" id="PF22505">
    <property type="entry name" value="RNase_J_b_CASP"/>
    <property type="match status" value="1"/>
</dbReference>
<dbReference type="Gene3D" id="3.40.50.10710">
    <property type="entry name" value="Metallo-hydrolase/oxidoreductase"/>
    <property type="match status" value="1"/>
</dbReference>
<dbReference type="STRING" id="1798405.A3E64_02165"/>
<dbReference type="InterPro" id="IPR001279">
    <property type="entry name" value="Metallo-B-lactamas"/>
</dbReference>
<dbReference type="GO" id="GO:0005737">
    <property type="term" value="C:cytoplasm"/>
    <property type="evidence" value="ECO:0007669"/>
    <property type="project" value="UniProtKB-SubCell"/>
</dbReference>
<comment type="cofactor">
    <cofactor evidence="8">
        <name>Zn(2+)</name>
        <dbReference type="ChEBI" id="CHEBI:29105"/>
    </cofactor>
    <text evidence="8">Binds 2 Zn(2+) ions per subunit. It is not clear if Zn(2+) or Mg(2+) is physiologically important.</text>
</comment>
<reference evidence="10 11" key="1">
    <citation type="journal article" date="2016" name="Nat. Commun.">
        <title>Thousands of microbial genomes shed light on interconnected biogeochemical processes in an aquifer system.</title>
        <authorList>
            <person name="Anantharaman K."/>
            <person name="Brown C.T."/>
            <person name="Hug L.A."/>
            <person name="Sharon I."/>
            <person name="Castelle C.J."/>
            <person name="Probst A.J."/>
            <person name="Thomas B.C."/>
            <person name="Singh A."/>
            <person name="Wilkins M.J."/>
            <person name="Karaoz U."/>
            <person name="Brodie E.L."/>
            <person name="Williams K.H."/>
            <person name="Hubbard S.S."/>
            <person name="Banfield J.F."/>
        </authorList>
    </citation>
    <scope>NUCLEOTIDE SEQUENCE [LARGE SCALE GENOMIC DNA]</scope>
</reference>
<feature type="binding site" evidence="8">
    <location>
        <position position="89"/>
    </location>
    <ligand>
        <name>Zn(2+)</name>
        <dbReference type="ChEBI" id="CHEBI:29105"/>
        <label>1</label>
        <note>catalytic</note>
    </ligand>
</feature>
<keyword evidence="2 5" id="KW-0540">Nuclease</keyword>
<evidence type="ECO:0000256" key="6">
    <source>
        <dbReference type="PIRSR" id="PIRSR004803-1"/>
    </source>
</evidence>
<dbReference type="PANTHER" id="PTHR43694:SF1">
    <property type="entry name" value="RIBONUCLEASE J"/>
    <property type="match status" value="1"/>
</dbReference>
<dbReference type="GO" id="GO:0004521">
    <property type="term" value="F:RNA endonuclease activity"/>
    <property type="evidence" value="ECO:0007669"/>
    <property type="project" value="UniProtKB-UniRule"/>
</dbReference>
<keyword evidence="8" id="KW-0479">Metal-binding</keyword>
<dbReference type="Gene3D" id="3.60.15.10">
    <property type="entry name" value="Ribonuclease Z/Hydroxyacylglutathione hydrolase-like"/>
    <property type="match status" value="1"/>
</dbReference>
<dbReference type="Pfam" id="PF17770">
    <property type="entry name" value="RNase_J_C"/>
    <property type="match status" value="1"/>
</dbReference>
<evidence type="ECO:0000256" key="2">
    <source>
        <dbReference type="ARBA" id="ARBA00022722"/>
    </source>
</evidence>
<feature type="binding site" evidence="8">
    <location>
        <position position="60"/>
    </location>
    <ligand>
        <name>Ca(2+)</name>
        <dbReference type="ChEBI" id="CHEBI:29108"/>
    </ligand>
</feature>
<sequence length="569" mass="64540">MIRVPKIKQRDISPDKKEVLRFVPLGGLEEIGRNCSFFEYKNEIIVLDVGIQFPEEETPGVDYIIPNVAYLESKKQNIKGIIFTHGHYDHVHALPYLIEKLGNPTIYAAALTKAIIERRFQEFPNLPKLKFQVVKNGDIFRISNNFEAEFFDIDHTIPDAIGAILTTPVGKMVHFGDFRLETNREGKPENLEIFEKLGKMNIHSIFMDSTNAIREGFSISERIVEENLEQLFVNAQGRIIVGTFASLLTRIAEIIKIADKLGRKVAFNGRSMKENVQIAQNLGYIKAKKGQIIDVEDLSKYKDDKVMILTTGAQGEPTAGLMKIVTGEHRILRLKPTDTVIFSSSIVPGNERSVQILQDNIARQVDEIYNSKLLDIHASGHANAEDLKLVMKLVKPKFVVPVHAYYFFRKAVVKLAKTVGIPRERVMMMDNGQIAEITKDDFNITDQSMDASYVMVDGLGVGDVGEIVLRDRRVLAKEGMVVIIITLDRHNGRILKNPDIISRGFIYLKENQTLLEDIRKRIRGIMGRIPGHRDVDADYLKTLLRDQIGQLLYNKTKRRPMVLPVIIEV</sequence>
<dbReference type="InterPro" id="IPR041636">
    <property type="entry name" value="RNase_J_C"/>
</dbReference>
<dbReference type="HAMAP" id="MF_01491">
    <property type="entry name" value="RNase_J_bact"/>
    <property type="match status" value="1"/>
</dbReference>
<evidence type="ECO:0000259" key="9">
    <source>
        <dbReference type="SMART" id="SM00849"/>
    </source>
</evidence>
<keyword evidence="8" id="KW-0106">Calcium</keyword>